<dbReference type="GO" id="GO:0008380">
    <property type="term" value="P:RNA splicing"/>
    <property type="evidence" value="ECO:0007669"/>
    <property type="project" value="UniProtKB-KW"/>
</dbReference>
<evidence type="ECO:0000259" key="22">
    <source>
        <dbReference type="PROSITE" id="PS50072"/>
    </source>
</evidence>
<comment type="function">
    <text evidence="16">Has a ubiquitin-protein ligase activity acting as an E3 ubiquitin protein ligase or as an ubiquitin-ubiquitin ligase promoting elongation of ubiquitin chains on substrates. By mediating 'Lys-48'-linked polyubiquitination of proteins could target them for proteasomal degradation. May also function as a chaperone, playing a role in transport to the cell membrane of BSG/Basigin for instance. Probable inactive PPIase with no peptidyl-prolyl cis-trans isomerase activity. As a component of the minor spliceosome, involved in the splicing of U12-type introns in pre-mRNAs.</text>
</comment>
<dbReference type="PRINTS" id="PR00153">
    <property type="entry name" value="CSAPPISMRASE"/>
</dbReference>
<evidence type="ECO:0000256" key="11">
    <source>
        <dbReference type="ARBA" id="ARBA00022843"/>
    </source>
</evidence>
<reference evidence="24" key="1">
    <citation type="submission" date="2021-10" db="EMBL/GenBank/DDBJ databases">
        <title>Tropical sea cucumber genome reveals ecological adaptation and Cuvierian tubules defense mechanism.</title>
        <authorList>
            <person name="Chen T."/>
        </authorList>
    </citation>
    <scope>NUCLEOTIDE SEQUENCE</scope>
    <source>
        <strain evidence="24">Nanhai2018</strain>
        <tissue evidence="24">Muscle</tissue>
    </source>
</reference>
<dbReference type="InterPro" id="IPR013083">
    <property type="entry name" value="Znf_RING/FYVE/PHD"/>
</dbReference>
<evidence type="ECO:0000256" key="15">
    <source>
        <dbReference type="ARBA" id="ARBA00023242"/>
    </source>
</evidence>
<dbReference type="InterPro" id="IPR044666">
    <property type="entry name" value="Cyclophilin_A-like"/>
</dbReference>
<sequence>MGKRQHQSDKMYLTTKEWSQFYGGKKSEDRNKIQFKRLPFDHCSLSLQPFEHPYCSRDGVIFDLASIVPFLKKYGVNPATGEKMEAKSLVKLTFHKNASGKYHCPVTFKVFTNNSHIAAVRQSGNVYAYDAVEELNIKAKNWTDLITGESFTRKDIIVLQDPGKLDKFNISKFYHVQQNVKVDSEAEKRAKKDPKYFLNSTNSETEDILKEFYRDYKPEQKKNEDQRKADKLNAAHYSTGRVAASFTSTAVEPATEHAPDIIDEDIIKYERVKKKGYVRLVTNKGTLNLELHCDKVAKTCENFIKLCSSGYYKGTKFHRSIKNFMIQGGDPTGTGKGGESCWGGSFADEFKPNLTHSGRGVLSMANSGPNTNKSQFFITFRSCTHLDGKHTVFGRVVGGLDTLSAMEKVETDKKDRLKEDIIIENCMVFVNPFEEAEEEIAKERERMKAEEELAKAGPSTSARKQNSSVSANMEERPTVFRSGIGKYISGKKPSDILSSSSSSKRPADAEEPAQNTVPQKKKVKSSLALSDFSAW</sequence>
<dbReference type="GO" id="GO:0000209">
    <property type="term" value="P:protein polyubiquitination"/>
    <property type="evidence" value="ECO:0007669"/>
    <property type="project" value="TreeGrafter"/>
</dbReference>
<keyword evidence="11" id="KW-0832">Ubl conjugation</keyword>
<dbReference type="GO" id="GO:0003755">
    <property type="term" value="F:peptidyl-prolyl cis-trans isomerase activity"/>
    <property type="evidence" value="ECO:0007669"/>
    <property type="project" value="InterPro"/>
</dbReference>
<feature type="domain" description="U-box" evidence="23">
    <location>
        <begin position="36"/>
        <end position="109"/>
    </location>
</feature>
<dbReference type="InterPro" id="IPR029000">
    <property type="entry name" value="Cyclophilin-like_dom_sf"/>
</dbReference>
<dbReference type="CDD" id="cd01923">
    <property type="entry name" value="cyclophilin_RING"/>
    <property type="match status" value="1"/>
</dbReference>
<feature type="compositionally biased region" description="Basic and acidic residues" evidence="21">
    <location>
        <begin position="443"/>
        <end position="454"/>
    </location>
</feature>
<feature type="region of interest" description="Disordered" evidence="21">
    <location>
        <begin position="443"/>
        <end position="535"/>
    </location>
</feature>
<dbReference type="SUPFAM" id="SSF50891">
    <property type="entry name" value="Cyclophilin-like"/>
    <property type="match status" value="1"/>
</dbReference>
<keyword evidence="12" id="KW-0007">Acetylation</keyword>
<comment type="subcellular location">
    <subcellularLocation>
        <location evidence="2">Nucleus</location>
    </subcellularLocation>
</comment>
<dbReference type="CDD" id="cd16663">
    <property type="entry name" value="RING-Ubox_PPIL2"/>
    <property type="match status" value="1"/>
</dbReference>
<comment type="caution">
    <text evidence="24">The sequence shown here is derived from an EMBL/GenBank/DDBJ whole genome shotgun (WGS) entry which is preliminary data.</text>
</comment>
<keyword evidence="8" id="KW-0808">Transferase</keyword>
<comment type="subunit">
    <text evidence="17">Component of the minor spliceosome, which splices U12-type introns. Within this complex, interacts with PRPF8/PRP8, EFTUD2/SNU114 and PLRG1. Interacts with isoform 2 of BSG. Interacts (via the PPIase cyclophilin-type domain) with CRNKL1; they may form a trimeric complex with HSP90.</text>
</comment>
<evidence type="ECO:0000256" key="7">
    <source>
        <dbReference type="ARBA" id="ARBA00022664"/>
    </source>
</evidence>
<dbReference type="Proteomes" id="UP001152320">
    <property type="component" value="Chromosome 4"/>
</dbReference>
<dbReference type="EC" id="2.3.2.27" evidence="5"/>
<evidence type="ECO:0000256" key="3">
    <source>
        <dbReference type="ARBA" id="ARBA00004906"/>
    </source>
</evidence>
<evidence type="ECO:0000256" key="4">
    <source>
        <dbReference type="ARBA" id="ARBA00007930"/>
    </source>
</evidence>
<dbReference type="AlphaFoldDB" id="A0A9Q1CC66"/>
<dbReference type="Pfam" id="PF00160">
    <property type="entry name" value="Pro_isomerase"/>
    <property type="match status" value="1"/>
</dbReference>
<evidence type="ECO:0000313" key="25">
    <source>
        <dbReference type="Proteomes" id="UP001152320"/>
    </source>
</evidence>
<gene>
    <name evidence="24" type="ORF">HOLleu_09862</name>
</gene>
<proteinExistence type="inferred from homology"/>
<dbReference type="InterPro" id="IPR026951">
    <property type="entry name" value="PPIL2_U-box_dom"/>
</dbReference>
<dbReference type="PANTHER" id="PTHR45625">
    <property type="entry name" value="PEPTIDYL-PROLYL CIS-TRANS ISOMERASE-RELATED"/>
    <property type="match status" value="1"/>
</dbReference>
<evidence type="ECO:0000256" key="13">
    <source>
        <dbReference type="ARBA" id="ARBA00023054"/>
    </source>
</evidence>
<evidence type="ECO:0000259" key="23">
    <source>
        <dbReference type="PROSITE" id="PS51698"/>
    </source>
</evidence>
<keyword evidence="10" id="KW-0833">Ubl conjugation pathway</keyword>
<evidence type="ECO:0000256" key="17">
    <source>
        <dbReference type="ARBA" id="ARBA00061807"/>
    </source>
</evidence>
<protein>
    <recommendedName>
        <fullName evidence="18">RING-type E3 ubiquitin-protein ligase PPIL2</fullName>
        <ecNumber evidence="5">2.3.2.27</ecNumber>
    </recommendedName>
    <alternativeName>
        <fullName evidence="20">CYC4</fullName>
    </alternativeName>
    <alternativeName>
        <fullName evidence="19">Probable inactive peptidyl-prolyl cis-trans isomerase-like 2</fullName>
    </alternativeName>
</protein>
<feature type="compositionally biased region" description="Polar residues" evidence="21">
    <location>
        <begin position="458"/>
        <end position="471"/>
    </location>
</feature>
<evidence type="ECO:0000256" key="2">
    <source>
        <dbReference type="ARBA" id="ARBA00004123"/>
    </source>
</evidence>
<dbReference type="PROSITE" id="PS50072">
    <property type="entry name" value="CSA_PPIASE_2"/>
    <property type="match status" value="1"/>
</dbReference>
<dbReference type="SMART" id="SM00504">
    <property type="entry name" value="Ubox"/>
    <property type="match status" value="1"/>
</dbReference>
<evidence type="ECO:0000256" key="6">
    <source>
        <dbReference type="ARBA" id="ARBA00022499"/>
    </source>
</evidence>
<dbReference type="PROSITE" id="PS51698">
    <property type="entry name" value="U_BOX"/>
    <property type="match status" value="1"/>
</dbReference>
<dbReference type="GO" id="GO:0006397">
    <property type="term" value="P:mRNA processing"/>
    <property type="evidence" value="ECO:0007669"/>
    <property type="project" value="UniProtKB-KW"/>
</dbReference>
<dbReference type="OrthoDB" id="30774at2759"/>
<keyword evidence="25" id="KW-1185">Reference proteome</keyword>
<evidence type="ECO:0000256" key="19">
    <source>
        <dbReference type="ARBA" id="ARBA00078275"/>
    </source>
</evidence>
<dbReference type="EMBL" id="JAIZAY010000004">
    <property type="protein sequence ID" value="KAJ8042963.1"/>
    <property type="molecule type" value="Genomic_DNA"/>
</dbReference>
<evidence type="ECO:0000256" key="18">
    <source>
        <dbReference type="ARBA" id="ARBA00073734"/>
    </source>
</evidence>
<evidence type="ECO:0000256" key="1">
    <source>
        <dbReference type="ARBA" id="ARBA00000900"/>
    </source>
</evidence>
<keyword evidence="7" id="KW-0507">mRNA processing</keyword>
<evidence type="ECO:0000256" key="16">
    <source>
        <dbReference type="ARBA" id="ARBA00059251"/>
    </source>
</evidence>
<comment type="similarity">
    <text evidence="4">Belongs to the cyclophilin-type PPIase family. PPIL2 subfamily.</text>
</comment>
<dbReference type="InterPro" id="IPR003613">
    <property type="entry name" value="Ubox_domain"/>
</dbReference>
<dbReference type="FunFam" id="2.40.100.10:FF:000018">
    <property type="entry name" value="Peptidyl-prolyl cis-trans isomerase-like 2"/>
    <property type="match status" value="1"/>
</dbReference>
<name>A0A9Q1CC66_HOLLE</name>
<comment type="catalytic activity">
    <reaction evidence="1">
        <text>S-ubiquitinyl-[E2 ubiquitin-conjugating enzyme]-L-cysteine + [acceptor protein]-L-lysine = [E2 ubiquitin-conjugating enzyme]-L-cysteine + N(6)-ubiquitinyl-[acceptor protein]-L-lysine.</text>
        <dbReference type="EC" id="2.3.2.27"/>
    </reaction>
</comment>
<keyword evidence="15" id="KW-0539">Nucleus</keyword>
<dbReference type="Gene3D" id="2.40.100.10">
    <property type="entry name" value="Cyclophilin-like"/>
    <property type="match status" value="1"/>
</dbReference>
<dbReference type="InterPro" id="IPR020892">
    <property type="entry name" value="Cyclophilin-type_PPIase_CS"/>
</dbReference>
<dbReference type="SUPFAM" id="SSF57850">
    <property type="entry name" value="RING/U-box"/>
    <property type="match status" value="1"/>
</dbReference>
<keyword evidence="9" id="KW-0747">Spliceosome</keyword>
<organism evidence="24 25">
    <name type="scientific">Holothuria leucospilota</name>
    <name type="common">Black long sea cucumber</name>
    <name type="synonym">Mertensiothuria leucospilota</name>
    <dbReference type="NCBI Taxonomy" id="206669"/>
    <lineage>
        <taxon>Eukaryota</taxon>
        <taxon>Metazoa</taxon>
        <taxon>Echinodermata</taxon>
        <taxon>Eleutherozoa</taxon>
        <taxon>Echinozoa</taxon>
        <taxon>Holothuroidea</taxon>
        <taxon>Aspidochirotacea</taxon>
        <taxon>Aspidochirotida</taxon>
        <taxon>Holothuriidae</taxon>
        <taxon>Holothuria</taxon>
    </lineage>
</organism>
<keyword evidence="6" id="KW-1017">Isopeptide bond</keyword>
<dbReference type="PROSITE" id="PS00170">
    <property type="entry name" value="CSA_PPIASE_1"/>
    <property type="match status" value="1"/>
</dbReference>
<evidence type="ECO:0000256" key="5">
    <source>
        <dbReference type="ARBA" id="ARBA00012483"/>
    </source>
</evidence>
<evidence type="ECO:0000256" key="12">
    <source>
        <dbReference type="ARBA" id="ARBA00022990"/>
    </source>
</evidence>
<dbReference type="InterPro" id="IPR002130">
    <property type="entry name" value="Cyclophilin-type_PPIase_dom"/>
</dbReference>
<evidence type="ECO:0000256" key="14">
    <source>
        <dbReference type="ARBA" id="ARBA00023187"/>
    </source>
</evidence>
<comment type="pathway">
    <text evidence="3">Protein modification; protein ubiquitination.</text>
</comment>
<dbReference type="GO" id="GO:0061630">
    <property type="term" value="F:ubiquitin protein ligase activity"/>
    <property type="evidence" value="ECO:0007669"/>
    <property type="project" value="UniProtKB-EC"/>
</dbReference>
<feature type="domain" description="PPIase cyclophilin-type" evidence="22">
    <location>
        <begin position="285"/>
        <end position="428"/>
    </location>
</feature>
<dbReference type="Pfam" id="PF04641">
    <property type="entry name" value="Rtf2"/>
    <property type="match status" value="1"/>
</dbReference>
<dbReference type="Gene3D" id="3.30.40.10">
    <property type="entry name" value="Zinc/RING finger domain, C3HC4 (zinc finger)"/>
    <property type="match status" value="1"/>
</dbReference>
<evidence type="ECO:0000256" key="9">
    <source>
        <dbReference type="ARBA" id="ARBA00022728"/>
    </source>
</evidence>
<dbReference type="GO" id="GO:0006457">
    <property type="term" value="P:protein folding"/>
    <property type="evidence" value="ECO:0007669"/>
    <property type="project" value="InterPro"/>
</dbReference>
<accession>A0A9Q1CC66</accession>
<evidence type="ECO:0000256" key="8">
    <source>
        <dbReference type="ARBA" id="ARBA00022679"/>
    </source>
</evidence>
<evidence type="ECO:0000256" key="21">
    <source>
        <dbReference type="SAM" id="MobiDB-lite"/>
    </source>
</evidence>
<evidence type="ECO:0000256" key="20">
    <source>
        <dbReference type="ARBA" id="ARBA00079124"/>
    </source>
</evidence>
<evidence type="ECO:0000256" key="10">
    <source>
        <dbReference type="ARBA" id="ARBA00022786"/>
    </source>
</evidence>
<keyword evidence="13" id="KW-0175">Coiled coil</keyword>
<evidence type="ECO:0000313" key="24">
    <source>
        <dbReference type="EMBL" id="KAJ8042963.1"/>
    </source>
</evidence>
<keyword evidence="14" id="KW-0508">mRNA splicing</keyword>
<dbReference type="FunFam" id="3.30.40.10:FF:000079">
    <property type="entry name" value="Peptidyl-prolyl cis-trans isomerase 2"/>
    <property type="match status" value="1"/>
</dbReference>
<dbReference type="PANTHER" id="PTHR45625:SF1">
    <property type="entry name" value="RING-TYPE E3 UBIQUITIN-PROTEIN LIGASE PPIL2"/>
    <property type="match status" value="1"/>
</dbReference>
<dbReference type="GO" id="GO:0071013">
    <property type="term" value="C:catalytic step 2 spliceosome"/>
    <property type="evidence" value="ECO:0007669"/>
    <property type="project" value="TreeGrafter"/>
</dbReference>